<evidence type="ECO:0000256" key="3">
    <source>
        <dbReference type="ARBA" id="ARBA00023015"/>
    </source>
</evidence>
<evidence type="ECO:0000256" key="2">
    <source>
        <dbReference type="ARBA" id="ARBA00022603"/>
    </source>
</evidence>
<keyword evidence="2" id="KW-0489">Methyltransferase</keyword>
<dbReference type="GO" id="GO:0006281">
    <property type="term" value="P:DNA repair"/>
    <property type="evidence" value="ECO:0007669"/>
    <property type="project" value="InterPro"/>
</dbReference>
<evidence type="ECO:0000313" key="8">
    <source>
        <dbReference type="Proteomes" id="UP000248817"/>
    </source>
</evidence>
<dbReference type="Proteomes" id="UP000248817">
    <property type="component" value="Unassembled WGS sequence"/>
</dbReference>
<dbReference type="GO" id="GO:0043565">
    <property type="term" value="F:sequence-specific DNA binding"/>
    <property type="evidence" value="ECO:0007669"/>
    <property type="project" value="InterPro"/>
</dbReference>
<dbReference type="InterPro" id="IPR018060">
    <property type="entry name" value="HTH_AraC"/>
</dbReference>
<dbReference type="InterPro" id="IPR009057">
    <property type="entry name" value="Homeodomain-like_sf"/>
</dbReference>
<dbReference type="EMBL" id="KZ825531">
    <property type="protein sequence ID" value="PYI29424.1"/>
    <property type="molecule type" value="Genomic_DNA"/>
</dbReference>
<sequence length="338" mass="36698">MDQKPPPLKLPPRLIPPPPGLACASARWQAVVKRDPTAITFVYAVLTTKIYCRAACPARLARRANVRFYDLPSQAERAGFRACKRCRPETLQTGGGGGDGSSSPQVQLVHRACQTIASTIQSGSKPTLHILATEAGLTSSHFHRVFRKVMGVTPGKYAAEMMEKMKEGKSYGVSRAAPKIGTVRQLQPCGGLEVAVAVDGISRSADDVGEELILPWNDFDAALFAAETGFVSMQEVQPLGELHAWHGVGLLFDGDDQSNTKGWTPGTKTKGGLASSLQRVGELRNSLRSKHFLFHPVSTRKGMIDLEVWNTQALSIVHLILYIASQLRVLPRARAILI</sequence>
<organism evidence="7 8">
    <name type="scientific">Aspergillus indologenus CBS 114.80</name>
    <dbReference type="NCBI Taxonomy" id="1450541"/>
    <lineage>
        <taxon>Eukaryota</taxon>
        <taxon>Fungi</taxon>
        <taxon>Dikarya</taxon>
        <taxon>Ascomycota</taxon>
        <taxon>Pezizomycotina</taxon>
        <taxon>Eurotiomycetes</taxon>
        <taxon>Eurotiomycetidae</taxon>
        <taxon>Eurotiales</taxon>
        <taxon>Aspergillaceae</taxon>
        <taxon>Aspergillus</taxon>
        <taxon>Aspergillus subgen. Circumdati</taxon>
    </lineage>
</organism>
<gene>
    <name evidence="7" type="ORF">BP00DRAFT_496616</name>
</gene>
<dbReference type="GO" id="GO:0008270">
    <property type="term" value="F:zinc ion binding"/>
    <property type="evidence" value="ECO:0007669"/>
    <property type="project" value="InterPro"/>
</dbReference>
<dbReference type="Gene3D" id="3.40.10.10">
    <property type="entry name" value="DNA Methylphosphotriester Repair Domain"/>
    <property type="match status" value="1"/>
</dbReference>
<evidence type="ECO:0000256" key="1">
    <source>
        <dbReference type="ARBA" id="ARBA00001947"/>
    </source>
</evidence>
<keyword evidence="8" id="KW-1185">Reference proteome</keyword>
<dbReference type="GO" id="GO:0008168">
    <property type="term" value="F:methyltransferase activity"/>
    <property type="evidence" value="ECO:0007669"/>
    <property type="project" value="UniProtKB-KW"/>
</dbReference>
<proteinExistence type="predicted"/>
<name>A0A2V5I5A4_9EURO</name>
<keyword evidence="5" id="KW-0804">Transcription</keyword>
<comment type="cofactor">
    <cofactor evidence="1">
        <name>Zn(2+)</name>
        <dbReference type="ChEBI" id="CHEBI:29105"/>
    </cofactor>
</comment>
<dbReference type="SUPFAM" id="SSF57884">
    <property type="entry name" value="Ada DNA repair protein, N-terminal domain (N-Ada 10)"/>
    <property type="match status" value="1"/>
</dbReference>
<dbReference type="InterPro" id="IPR004026">
    <property type="entry name" value="Ada_DNA_repair_Zn-bd"/>
</dbReference>
<evidence type="ECO:0000256" key="5">
    <source>
        <dbReference type="ARBA" id="ARBA00023163"/>
    </source>
</evidence>
<accession>A0A2V5I5A4</accession>
<evidence type="ECO:0000259" key="6">
    <source>
        <dbReference type="PROSITE" id="PS01124"/>
    </source>
</evidence>
<dbReference type="SUPFAM" id="SSF46689">
    <property type="entry name" value="Homeodomain-like"/>
    <property type="match status" value="1"/>
</dbReference>
<dbReference type="InterPro" id="IPR035451">
    <property type="entry name" value="Ada-like_dom_sf"/>
</dbReference>
<dbReference type="PROSITE" id="PS01124">
    <property type="entry name" value="HTH_ARAC_FAMILY_2"/>
    <property type="match status" value="1"/>
</dbReference>
<dbReference type="GO" id="GO:0003700">
    <property type="term" value="F:DNA-binding transcription factor activity"/>
    <property type="evidence" value="ECO:0007669"/>
    <property type="project" value="InterPro"/>
</dbReference>
<keyword evidence="4" id="KW-0010">Activator</keyword>
<keyword evidence="3" id="KW-0805">Transcription regulation</keyword>
<evidence type="ECO:0000313" key="7">
    <source>
        <dbReference type="EMBL" id="PYI29424.1"/>
    </source>
</evidence>
<keyword evidence="2" id="KW-0808">Transferase</keyword>
<feature type="domain" description="HTH araC/xylS-type" evidence="6">
    <location>
        <begin position="131"/>
        <end position="160"/>
    </location>
</feature>
<dbReference type="GO" id="GO:0032259">
    <property type="term" value="P:methylation"/>
    <property type="evidence" value="ECO:0007669"/>
    <property type="project" value="UniProtKB-KW"/>
</dbReference>
<dbReference type="AlphaFoldDB" id="A0A2V5I5A4"/>
<evidence type="ECO:0000256" key="4">
    <source>
        <dbReference type="ARBA" id="ARBA00023159"/>
    </source>
</evidence>
<reference evidence="7 8" key="1">
    <citation type="submission" date="2018-02" db="EMBL/GenBank/DDBJ databases">
        <title>The genomes of Aspergillus section Nigri reveals drivers in fungal speciation.</title>
        <authorList>
            <consortium name="DOE Joint Genome Institute"/>
            <person name="Vesth T.C."/>
            <person name="Nybo J."/>
            <person name="Theobald S."/>
            <person name="Brandl J."/>
            <person name="Frisvad J.C."/>
            <person name="Nielsen K.F."/>
            <person name="Lyhne E.K."/>
            <person name="Kogle M.E."/>
            <person name="Kuo A."/>
            <person name="Riley R."/>
            <person name="Clum A."/>
            <person name="Nolan M."/>
            <person name="Lipzen A."/>
            <person name="Salamov A."/>
            <person name="Henrissat B."/>
            <person name="Wiebenga A."/>
            <person name="De vries R.P."/>
            <person name="Grigoriev I.V."/>
            <person name="Mortensen U.H."/>
            <person name="Andersen M.R."/>
            <person name="Baker S.E."/>
        </authorList>
    </citation>
    <scope>NUCLEOTIDE SEQUENCE [LARGE SCALE GENOMIC DNA]</scope>
    <source>
        <strain evidence="7 8">CBS 114.80</strain>
    </source>
</reference>
<dbReference type="Gene3D" id="1.10.10.60">
    <property type="entry name" value="Homeodomain-like"/>
    <property type="match status" value="1"/>
</dbReference>
<protein>
    <recommendedName>
        <fullName evidence="6">HTH araC/xylS-type domain-containing protein</fullName>
    </recommendedName>
</protein>
<dbReference type="Pfam" id="PF02805">
    <property type="entry name" value="Ada_Zn_binding"/>
    <property type="match status" value="1"/>
</dbReference>